<dbReference type="GO" id="GO:0003677">
    <property type="term" value="F:DNA binding"/>
    <property type="evidence" value="ECO:0007669"/>
    <property type="project" value="UniProtKB-KW"/>
</dbReference>
<dbReference type="STRING" id="1321372.GCA_000478745_01401"/>
<dbReference type="AlphaFoldDB" id="A0A116NXD2"/>
<dbReference type="RefSeq" id="WP_228477719.1">
    <property type="nucleotide sequence ID" value="NZ_CEHJ01000037.1"/>
</dbReference>
<dbReference type="InterPro" id="IPR032580">
    <property type="entry name" value="SatD"/>
</dbReference>
<name>A0A116NXD2_STRSU</name>
<keyword evidence="1" id="KW-0238">DNA-binding</keyword>
<proteinExistence type="predicted"/>
<evidence type="ECO:0000313" key="2">
    <source>
        <dbReference type="Proteomes" id="UP000069526"/>
    </source>
</evidence>
<accession>A0A116NXD2</accession>
<dbReference type="EMBL" id="FIJK01000019">
    <property type="protein sequence ID" value="CYW26501.1"/>
    <property type="molecule type" value="Genomic_DNA"/>
</dbReference>
<evidence type="ECO:0000313" key="1">
    <source>
        <dbReference type="EMBL" id="CYW26501.1"/>
    </source>
</evidence>
<protein>
    <submittedName>
        <fullName evidence="1">DNA-binding protein</fullName>
    </submittedName>
</protein>
<reference evidence="1 2" key="1">
    <citation type="submission" date="2016-02" db="EMBL/GenBank/DDBJ databases">
        <authorList>
            <consortium name="Pathogen Informatics"/>
        </authorList>
    </citation>
    <scope>NUCLEOTIDE SEQUENCE [LARGE SCALE GENOMIC DNA]</scope>
    <source>
        <strain evidence="1 2">SS1013</strain>
    </source>
</reference>
<dbReference type="Pfam" id="PF16264">
    <property type="entry name" value="SatD"/>
    <property type="match status" value="1"/>
</dbReference>
<sequence>MNYIAIIGDIVNSKQTSNRSSIQERLKQQLNRINHSFAQDFASPFTITKGDEFQALCKPNPYIFLISVLMSLHTHSGLNQIISSCKSFLYS</sequence>
<organism evidence="1 2">
    <name type="scientific">Streptococcus suis</name>
    <dbReference type="NCBI Taxonomy" id="1307"/>
    <lineage>
        <taxon>Bacteria</taxon>
        <taxon>Bacillati</taxon>
        <taxon>Bacillota</taxon>
        <taxon>Bacilli</taxon>
        <taxon>Lactobacillales</taxon>
        <taxon>Streptococcaceae</taxon>
        <taxon>Streptococcus</taxon>
    </lineage>
</organism>
<gene>
    <name evidence="1" type="ORF">ERS132539_01009</name>
</gene>
<dbReference type="Proteomes" id="UP000069526">
    <property type="component" value="Unassembled WGS sequence"/>
</dbReference>